<evidence type="ECO:0000313" key="1">
    <source>
        <dbReference type="EMBL" id="KAK3677516.1"/>
    </source>
</evidence>
<dbReference type="AlphaFoldDB" id="A0AAE0WTJ7"/>
<accession>A0AAE0WTJ7</accession>
<keyword evidence="2" id="KW-1185">Reference proteome</keyword>
<evidence type="ECO:0000313" key="2">
    <source>
        <dbReference type="Proteomes" id="UP001274830"/>
    </source>
</evidence>
<comment type="caution">
    <text evidence="1">The sequence shown here is derived from an EMBL/GenBank/DDBJ whole genome shotgun (WGS) entry which is preliminary data.</text>
</comment>
<proteinExistence type="predicted"/>
<dbReference type="EMBL" id="JAUTXT010000006">
    <property type="protein sequence ID" value="KAK3677516.1"/>
    <property type="molecule type" value="Genomic_DNA"/>
</dbReference>
<dbReference type="Proteomes" id="UP001274830">
    <property type="component" value="Unassembled WGS sequence"/>
</dbReference>
<protein>
    <submittedName>
        <fullName evidence="1">Uncharacterized protein</fullName>
    </submittedName>
</protein>
<reference evidence="1" key="1">
    <citation type="submission" date="2023-07" db="EMBL/GenBank/DDBJ databases">
        <title>Black Yeasts Isolated from many extreme environments.</title>
        <authorList>
            <person name="Coleine C."/>
            <person name="Stajich J.E."/>
            <person name="Selbmann L."/>
        </authorList>
    </citation>
    <scope>NUCLEOTIDE SEQUENCE</scope>
    <source>
        <strain evidence="1">CCFEE 5485</strain>
    </source>
</reference>
<gene>
    <name evidence="1" type="ORF">LTR78_002366</name>
</gene>
<sequence length="163" mass="18174">MANRKRYVLLALAIKYGPKTKLTPLGVWSDIVGLNLHDLAGNSTDNKNQTTGKLKLTYIFRIDADFAPMPAIVKQALKNAKPAKFGRWSSRLNFKADSRAGRTIVGSTVGLSVSMLLISHKEWFGVKRVKIVTMFNDDHRTQPRVAFLFEVESVDQPMTGPVD</sequence>
<name>A0AAE0WTJ7_9PEZI</name>
<organism evidence="1 2">
    <name type="scientific">Recurvomyces mirabilis</name>
    <dbReference type="NCBI Taxonomy" id="574656"/>
    <lineage>
        <taxon>Eukaryota</taxon>
        <taxon>Fungi</taxon>
        <taxon>Dikarya</taxon>
        <taxon>Ascomycota</taxon>
        <taxon>Pezizomycotina</taxon>
        <taxon>Dothideomycetes</taxon>
        <taxon>Dothideomycetidae</taxon>
        <taxon>Mycosphaerellales</taxon>
        <taxon>Teratosphaeriaceae</taxon>
        <taxon>Recurvomyces</taxon>
    </lineage>
</organism>